<evidence type="ECO:0000256" key="6">
    <source>
        <dbReference type="ARBA" id="ARBA00022960"/>
    </source>
</evidence>
<evidence type="ECO:0000259" key="11">
    <source>
        <dbReference type="Pfam" id="PF00905"/>
    </source>
</evidence>
<keyword evidence="3" id="KW-1003">Cell membrane</keyword>
<keyword evidence="9" id="KW-0472">Membrane</keyword>
<dbReference type="SUPFAM" id="SSF56519">
    <property type="entry name" value="Penicillin binding protein dimerisation domain"/>
    <property type="match status" value="1"/>
</dbReference>
<dbReference type="GO" id="GO:0009252">
    <property type="term" value="P:peptidoglycan biosynthetic process"/>
    <property type="evidence" value="ECO:0007669"/>
    <property type="project" value="UniProtKB-KW"/>
</dbReference>
<evidence type="ECO:0000256" key="5">
    <source>
        <dbReference type="ARBA" id="ARBA00022692"/>
    </source>
</evidence>
<keyword evidence="14" id="KW-1185">Reference proteome</keyword>
<organism evidence="13 14">
    <name type="scientific">Bacteroides luti</name>
    <dbReference type="NCBI Taxonomy" id="1297750"/>
    <lineage>
        <taxon>Bacteria</taxon>
        <taxon>Pseudomonadati</taxon>
        <taxon>Bacteroidota</taxon>
        <taxon>Bacteroidia</taxon>
        <taxon>Bacteroidales</taxon>
        <taxon>Bacteroidaceae</taxon>
        <taxon>Bacteroides</taxon>
    </lineage>
</organism>
<keyword evidence="4" id="KW-0378">Hydrolase</keyword>
<dbReference type="Gene3D" id="3.40.710.10">
    <property type="entry name" value="DD-peptidase/beta-lactamase superfamily"/>
    <property type="match status" value="1"/>
</dbReference>
<dbReference type="EMBL" id="FQTV01000019">
    <property type="protein sequence ID" value="SHF98667.1"/>
    <property type="molecule type" value="Genomic_DNA"/>
</dbReference>
<proteinExistence type="predicted"/>
<comment type="subcellular location">
    <subcellularLocation>
        <location evidence="2">Cell membrane</location>
    </subcellularLocation>
    <subcellularLocation>
        <location evidence="1">Membrane</location>
        <topology evidence="1">Single-pass membrane protein</topology>
    </subcellularLocation>
</comment>
<dbReference type="Pfam" id="PF03717">
    <property type="entry name" value="PBP_dimer"/>
    <property type="match status" value="1"/>
</dbReference>
<protein>
    <submittedName>
        <fullName evidence="13">Penicillin-binding protein 2</fullName>
    </submittedName>
</protein>
<evidence type="ECO:0000256" key="9">
    <source>
        <dbReference type="ARBA" id="ARBA00023136"/>
    </source>
</evidence>
<keyword evidence="10" id="KW-0961">Cell wall biogenesis/degradation</keyword>
<keyword evidence="4" id="KW-0645">Protease</keyword>
<keyword evidence="5" id="KW-0812">Transmembrane</keyword>
<evidence type="ECO:0000256" key="8">
    <source>
        <dbReference type="ARBA" id="ARBA00022989"/>
    </source>
</evidence>
<evidence type="ECO:0000256" key="1">
    <source>
        <dbReference type="ARBA" id="ARBA00004167"/>
    </source>
</evidence>
<dbReference type="Pfam" id="PF00905">
    <property type="entry name" value="Transpeptidase"/>
    <property type="match status" value="1"/>
</dbReference>
<dbReference type="GO" id="GO:0008360">
    <property type="term" value="P:regulation of cell shape"/>
    <property type="evidence" value="ECO:0007669"/>
    <property type="project" value="UniProtKB-KW"/>
</dbReference>
<evidence type="ECO:0000256" key="10">
    <source>
        <dbReference type="ARBA" id="ARBA00023316"/>
    </source>
</evidence>
<dbReference type="InterPro" id="IPR001460">
    <property type="entry name" value="PCN-bd_Tpept"/>
</dbReference>
<reference evidence="13 14" key="1">
    <citation type="submission" date="2016-11" db="EMBL/GenBank/DDBJ databases">
        <authorList>
            <person name="Jaros S."/>
            <person name="Januszkiewicz K."/>
            <person name="Wedrychowicz H."/>
        </authorList>
    </citation>
    <scope>NUCLEOTIDE SEQUENCE [LARGE SCALE GENOMIC DNA]</scope>
    <source>
        <strain evidence="13 14">DSM 26991</strain>
    </source>
</reference>
<dbReference type="Gene3D" id="3.90.1310.10">
    <property type="entry name" value="Penicillin-binding protein 2a (Domain 2)"/>
    <property type="match status" value="1"/>
</dbReference>
<dbReference type="AlphaFoldDB" id="A0A1M5G4E3"/>
<evidence type="ECO:0000259" key="12">
    <source>
        <dbReference type="Pfam" id="PF03717"/>
    </source>
</evidence>
<dbReference type="GO" id="GO:0071972">
    <property type="term" value="F:peptidoglycan L,D-transpeptidase activity"/>
    <property type="evidence" value="ECO:0007669"/>
    <property type="project" value="TreeGrafter"/>
</dbReference>
<dbReference type="PANTHER" id="PTHR30627">
    <property type="entry name" value="PEPTIDOGLYCAN D,D-TRANSPEPTIDASE"/>
    <property type="match status" value="1"/>
</dbReference>
<dbReference type="GO" id="GO:0005886">
    <property type="term" value="C:plasma membrane"/>
    <property type="evidence" value="ECO:0007669"/>
    <property type="project" value="UniProtKB-SubCell"/>
</dbReference>
<dbReference type="GO" id="GO:0008658">
    <property type="term" value="F:penicillin binding"/>
    <property type="evidence" value="ECO:0007669"/>
    <property type="project" value="InterPro"/>
</dbReference>
<dbReference type="PANTHER" id="PTHR30627:SF2">
    <property type="entry name" value="PEPTIDOGLYCAN D,D-TRANSPEPTIDASE MRDA"/>
    <property type="match status" value="1"/>
</dbReference>
<evidence type="ECO:0000313" key="14">
    <source>
        <dbReference type="Proteomes" id="UP000184509"/>
    </source>
</evidence>
<keyword evidence="8" id="KW-1133">Transmembrane helix</keyword>
<dbReference type="GO" id="GO:0071555">
    <property type="term" value="P:cell wall organization"/>
    <property type="evidence" value="ECO:0007669"/>
    <property type="project" value="UniProtKB-KW"/>
</dbReference>
<evidence type="ECO:0000256" key="7">
    <source>
        <dbReference type="ARBA" id="ARBA00022984"/>
    </source>
</evidence>
<accession>A0A1M5G4E3</accession>
<sequence length="603" mass="67886">MGIAITVVLLYITRLFVLQIMSDDYKKNADSNAFLNKIQYPSRGIIYDRNNKLLVYNQPAYDVTVVMKEIEHLDTLDLCQTLNITKEYFIKRMADIKDRSKNPGYSRFTNQLFMVQLSAEESSVLQEKLFKFRGFYVQQRSIRQYSYNSAAHILGDLGEASMANIEDDDYYVRGDYIGKQGVEKFYEKQLRGHKGVEILLRDAHGRIQGKYLNGKLDKRPIPGKNLRLSIDIELQKFGEKLMGSKIGAIVAIEPETGEILCLVSTPTFNPADMVGRQRGKMHMELERDPRKPLFNRALMASYPPGSTFKPAQSLIFLQEKIITPSTSFPCYHGFVVPGLRVGCHSHPSPLPLVPALATSCNSYFCWGLYKMIDNKKYLNSDSALTVWKDHMVSMGFGYKLGIDLPGEKRGLIPNAKFYDKIYGKGRWGGLRIIHTAIGQGEVLLTPLQIANLGATIANRGHFRTPHVVRSIIGGRLDSTYLYPKYTTIDPKYYSYIIKGMRGAVEHGTCTRANYMPEMEVCGKTGTAQNRGKDHSVFMGFAPMSKPKIAICVYVENGGWGATYAVPIGALMMEHYLKGKIAPEREKLVESLSNAVISYGAQTR</sequence>
<gene>
    <name evidence="13" type="ORF">SAMN05444405_11929</name>
</gene>
<evidence type="ECO:0000256" key="3">
    <source>
        <dbReference type="ARBA" id="ARBA00022475"/>
    </source>
</evidence>
<evidence type="ECO:0000313" key="13">
    <source>
        <dbReference type="EMBL" id="SHF98667.1"/>
    </source>
</evidence>
<keyword evidence="6" id="KW-0133">Cell shape</keyword>
<dbReference type="STRING" id="1297750.SAMN05444405_11929"/>
<feature type="domain" description="Penicillin-binding protein transpeptidase" evidence="11">
    <location>
        <begin position="247"/>
        <end position="570"/>
    </location>
</feature>
<dbReference type="FunFam" id="3.40.710.10:FF:000024">
    <property type="entry name" value="Penicillin-binding protein 2"/>
    <property type="match status" value="1"/>
</dbReference>
<dbReference type="Proteomes" id="UP000184509">
    <property type="component" value="Unassembled WGS sequence"/>
</dbReference>
<name>A0A1M5G4E3_9BACE</name>
<feature type="domain" description="Penicillin-binding protein dimerisation" evidence="12">
    <location>
        <begin position="39"/>
        <end position="208"/>
    </location>
</feature>
<dbReference type="InterPro" id="IPR005311">
    <property type="entry name" value="PBP_dimer"/>
</dbReference>
<dbReference type="Gene3D" id="3.30.1390.30">
    <property type="entry name" value="Penicillin-binding protein 2a, domain 3"/>
    <property type="match status" value="1"/>
</dbReference>
<dbReference type="InterPro" id="IPR036138">
    <property type="entry name" value="PBP_dimer_sf"/>
</dbReference>
<evidence type="ECO:0000256" key="4">
    <source>
        <dbReference type="ARBA" id="ARBA00022645"/>
    </source>
</evidence>
<keyword evidence="7" id="KW-0573">Peptidoglycan synthesis</keyword>
<dbReference type="SUPFAM" id="SSF56601">
    <property type="entry name" value="beta-lactamase/transpeptidase-like"/>
    <property type="match status" value="1"/>
</dbReference>
<evidence type="ECO:0000256" key="2">
    <source>
        <dbReference type="ARBA" id="ARBA00004236"/>
    </source>
</evidence>
<keyword evidence="4" id="KW-0121">Carboxypeptidase</keyword>
<dbReference type="InterPro" id="IPR012338">
    <property type="entry name" value="Beta-lactam/transpept-like"/>
</dbReference>
<dbReference type="InterPro" id="IPR050515">
    <property type="entry name" value="Beta-lactam/transpept"/>
</dbReference>